<evidence type="ECO:0000313" key="3">
    <source>
        <dbReference type="Proteomes" id="UP000280298"/>
    </source>
</evidence>
<dbReference type="KEGG" id="scya:EJ357_47765"/>
<evidence type="ECO:0000313" key="2">
    <source>
        <dbReference type="EMBL" id="AZQ40123.1"/>
    </source>
</evidence>
<name>A0A3Q9EN68_9ACTN</name>
<reference evidence="1 3" key="1">
    <citation type="journal article" date="2019" name="Int. J. Syst. Evol. Microbiol.">
        <title>Streptomyces cyaneochromogenes sp. nov., a blue pigment-producing actinomycete from manganese-contaminated soil.</title>
        <authorList>
            <person name="Tang X."/>
            <person name="Zhao J."/>
            <person name="Li K."/>
            <person name="Chen Z."/>
            <person name="Sun Y."/>
            <person name="Gao J."/>
        </authorList>
    </citation>
    <scope>NUCLEOTIDE SEQUENCE [LARGE SCALE GENOMIC DNA]</scope>
    <source>
        <strain evidence="1 3">MK-45</strain>
    </source>
</reference>
<organism evidence="1 3">
    <name type="scientific">Streptomyces cyaneochromogenes</name>
    <dbReference type="NCBI Taxonomy" id="2496836"/>
    <lineage>
        <taxon>Bacteria</taxon>
        <taxon>Bacillati</taxon>
        <taxon>Actinomycetota</taxon>
        <taxon>Actinomycetes</taxon>
        <taxon>Kitasatosporales</taxon>
        <taxon>Streptomycetaceae</taxon>
        <taxon>Streptomyces</taxon>
    </lineage>
</organism>
<proteinExistence type="predicted"/>
<accession>A0A3Q9EN68</accession>
<dbReference type="EMBL" id="CP034539">
    <property type="protein sequence ID" value="AZQ32100.1"/>
    <property type="molecule type" value="Genomic_DNA"/>
</dbReference>
<sequence>MSWTDPVAVVQAGTTSYDILLPDIVKALEARTAAVTGQQGAMRAFTTDVLGLRWGAQWAEAVSTALLGGWANPLRTGRCLAPTALGVLQAEARVLHLQLTPLWRRRIRGARILLLDTPLGNDFTLYDLVAGRSDPEETVAG</sequence>
<keyword evidence="3" id="KW-1185">Reference proteome</keyword>
<gene>
    <name evidence="1" type="ORF">EJ357_00165</name>
    <name evidence="2" type="ORF">EJ357_47765</name>
</gene>
<evidence type="ECO:0000313" key="1">
    <source>
        <dbReference type="EMBL" id="AZQ32100.1"/>
    </source>
</evidence>
<dbReference type="AlphaFoldDB" id="A0A3Q9EN68"/>
<dbReference type="KEGG" id="scya:EJ357_00165"/>
<dbReference type="EMBL" id="CP034539">
    <property type="protein sequence ID" value="AZQ40123.1"/>
    <property type="molecule type" value="Genomic_DNA"/>
</dbReference>
<dbReference type="OrthoDB" id="4306557at2"/>
<dbReference type="Proteomes" id="UP000280298">
    <property type="component" value="Chromosome"/>
</dbReference>
<protein>
    <submittedName>
        <fullName evidence="1">Uncharacterized protein</fullName>
    </submittedName>
</protein>
<dbReference type="RefSeq" id="WP_126387451.1">
    <property type="nucleotide sequence ID" value="NZ_CP034539.1"/>
</dbReference>